<reference evidence="1 2" key="1">
    <citation type="submission" date="2020-08" db="EMBL/GenBank/DDBJ databases">
        <title>Sequencing the genomes of 1000 actinobacteria strains.</title>
        <authorList>
            <person name="Klenk H.-P."/>
        </authorList>
    </citation>
    <scope>NUCLEOTIDE SEQUENCE [LARGE SCALE GENOMIC DNA]</scope>
    <source>
        <strain evidence="1 2">DSM 44551</strain>
    </source>
</reference>
<accession>A0A7W8VC30</accession>
<organism evidence="1 2">
    <name type="scientific">Nocardiopsis composta</name>
    <dbReference type="NCBI Taxonomy" id="157465"/>
    <lineage>
        <taxon>Bacteria</taxon>
        <taxon>Bacillati</taxon>
        <taxon>Actinomycetota</taxon>
        <taxon>Actinomycetes</taxon>
        <taxon>Streptosporangiales</taxon>
        <taxon>Nocardiopsidaceae</taxon>
        <taxon>Nocardiopsis</taxon>
    </lineage>
</organism>
<evidence type="ECO:0000313" key="2">
    <source>
        <dbReference type="Proteomes" id="UP000572635"/>
    </source>
</evidence>
<protein>
    <submittedName>
        <fullName evidence="1">Uncharacterized protein</fullName>
    </submittedName>
</protein>
<sequence length="42" mass="4295">MSARTLPPPPGPLREIDRGSGVSLAVVHGEVAAAESGTELRL</sequence>
<dbReference type="EMBL" id="JACHDB010000001">
    <property type="protein sequence ID" value="MBB5430525.1"/>
    <property type="molecule type" value="Genomic_DNA"/>
</dbReference>
<dbReference type="RefSeq" id="WP_281397658.1">
    <property type="nucleotide sequence ID" value="NZ_JACHDB010000001.1"/>
</dbReference>
<dbReference type="Proteomes" id="UP000572635">
    <property type="component" value="Unassembled WGS sequence"/>
</dbReference>
<evidence type="ECO:0000313" key="1">
    <source>
        <dbReference type="EMBL" id="MBB5430525.1"/>
    </source>
</evidence>
<comment type="caution">
    <text evidence="1">The sequence shown here is derived from an EMBL/GenBank/DDBJ whole genome shotgun (WGS) entry which is preliminary data.</text>
</comment>
<proteinExistence type="predicted"/>
<gene>
    <name evidence="1" type="ORF">HDA36_000609</name>
</gene>
<dbReference type="AlphaFoldDB" id="A0A7W8VC30"/>
<name>A0A7W8VC30_9ACTN</name>
<keyword evidence="2" id="KW-1185">Reference proteome</keyword>